<evidence type="ECO:0000256" key="5">
    <source>
        <dbReference type="ARBA" id="ARBA00023224"/>
    </source>
</evidence>
<feature type="transmembrane region" description="Helical" evidence="8">
    <location>
        <begin position="31"/>
        <end position="49"/>
    </location>
</feature>
<dbReference type="PROSITE" id="PS50111">
    <property type="entry name" value="CHEMOTAXIS_TRANSDUC_2"/>
    <property type="match status" value="1"/>
</dbReference>
<feature type="region of interest" description="Disordered" evidence="7">
    <location>
        <begin position="392"/>
        <end position="413"/>
    </location>
</feature>
<sequence>MQIHKLLFPSIIIFALCSLLILFLVDASTLYLVLQSIMSLVIIGIFGYCQKNKKADASFLTSFSQAVSNPTKINLKFRFQNSSHTDHIDEYTYIDNWLEVMDHLITEVYASSARLYPMANELKDTYSSMMQKATMQHSHGETLGQSMAAMVEVSAQLDDNLVLIYQAVTNANDSVKQTRSDADLSQQSLSSLATKIEKTGEQLEQLKKDSDQITSIIEVINSIAEQTNLLALNAAIEAARAGEQGRGFAVVADEVRNLAARTSESTKEVSAMVSRIQSGTDLVHQLMMKAHEETQQTVNLSQQANLEIDQIDHAMNEIHSLSEQIQQQVKQQRTASDDAQSSVYAMIELNTDALSNSKIQSVTSDDLLNLATSLREKLELFDFNDKEWNTSTRTKLRRENSEAPSEAGEIDLF</sequence>
<evidence type="ECO:0000259" key="9">
    <source>
        <dbReference type="PROSITE" id="PS50111"/>
    </source>
</evidence>
<dbReference type="PANTHER" id="PTHR32089">
    <property type="entry name" value="METHYL-ACCEPTING CHEMOTAXIS PROTEIN MCPB"/>
    <property type="match status" value="1"/>
</dbReference>
<dbReference type="RefSeq" id="WP_336434237.1">
    <property type="nucleotide sequence ID" value="NZ_JBAWKS010000001.1"/>
</dbReference>
<evidence type="ECO:0000256" key="4">
    <source>
        <dbReference type="ARBA" id="ARBA00023136"/>
    </source>
</evidence>
<evidence type="ECO:0000313" key="11">
    <source>
        <dbReference type="Proteomes" id="UP001382455"/>
    </source>
</evidence>
<accession>A0ABU8EMG2</accession>
<reference evidence="10 11" key="1">
    <citation type="submission" date="2023-12" db="EMBL/GenBank/DDBJ databases">
        <title>Friends and Foes: Symbiotic and Algicidal bacterial influence on Karenia brevis blooms.</title>
        <authorList>
            <person name="Fei C."/>
            <person name="Mohamed A.R."/>
            <person name="Booker A."/>
            <person name="Arshad M."/>
            <person name="Klass S."/>
            <person name="Ahn S."/>
            <person name="Gilbert P.M."/>
            <person name="Heil C.A."/>
            <person name="Martinez J.M."/>
            <person name="Amin S.A."/>
        </authorList>
    </citation>
    <scope>NUCLEOTIDE SEQUENCE [LARGE SCALE GENOMIC DNA]</scope>
    <source>
        <strain evidence="10 11">CE15</strain>
    </source>
</reference>
<gene>
    <name evidence="10" type="ORF">WAE96_00310</name>
</gene>
<comment type="caution">
    <text evidence="10">The sequence shown here is derived from an EMBL/GenBank/DDBJ whole genome shotgun (WGS) entry which is preliminary data.</text>
</comment>
<evidence type="ECO:0000256" key="8">
    <source>
        <dbReference type="SAM" id="Phobius"/>
    </source>
</evidence>
<dbReference type="SUPFAM" id="SSF58104">
    <property type="entry name" value="Methyl-accepting chemotaxis protein (MCP) signaling domain"/>
    <property type="match status" value="1"/>
</dbReference>
<evidence type="ECO:0000256" key="7">
    <source>
        <dbReference type="SAM" id="MobiDB-lite"/>
    </source>
</evidence>
<dbReference type="Gene3D" id="1.10.287.950">
    <property type="entry name" value="Methyl-accepting chemotaxis protein"/>
    <property type="match status" value="1"/>
</dbReference>
<evidence type="ECO:0000256" key="3">
    <source>
        <dbReference type="ARBA" id="ARBA00022989"/>
    </source>
</evidence>
<keyword evidence="4 8" id="KW-0472">Membrane</keyword>
<organism evidence="10 11">
    <name type="scientific">Pseudoalteromonas spongiae</name>
    <dbReference type="NCBI Taxonomy" id="298657"/>
    <lineage>
        <taxon>Bacteria</taxon>
        <taxon>Pseudomonadati</taxon>
        <taxon>Pseudomonadota</taxon>
        <taxon>Gammaproteobacteria</taxon>
        <taxon>Alteromonadales</taxon>
        <taxon>Pseudoalteromonadaceae</taxon>
        <taxon>Pseudoalteromonas</taxon>
    </lineage>
</organism>
<feature type="transmembrane region" description="Helical" evidence="8">
    <location>
        <begin position="7"/>
        <end position="25"/>
    </location>
</feature>
<keyword evidence="2 8" id="KW-0812">Transmembrane</keyword>
<feature type="domain" description="Methyl-accepting transducer" evidence="9">
    <location>
        <begin position="111"/>
        <end position="347"/>
    </location>
</feature>
<proteinExistence type="predicted"/>
<evidence type="ECO:0000313" key="10">
    <source>
        <dbReference type="EMBL" id="MEI4548162.1"/>
    </source>
</evidence>
<dbReference type="PANTHER" id="PTHR32089:SF119">
    <property type="entry name" value="METHYL-ACCEPTING CHEMOTAXIS PROTEIN CTPL"/>
    <property type="match status" value="1"/>
</dbReference>
<dbReference type="Proteomes" id="UP001382455">
    <property type="component" value="Unassembled WGS sequence"/>
</dbReference>
<keyword evidence="5 6" id="KW-0807">Transducer</keyword>
<keyword evidence="11" id="KW-1185">Reference proteome</keyword>
<comment type="subcellular location">
    <subcellularLocation>
        <location evidence="1">Membrane</location>
        <topology evidence="1">Multi-pass membrane protein</topology>
    </subcellularLocation>
</comment>
<evidence type="ECO:0000256" key="6">
    <source>
        <dbReference type="PROSITE-ProRule" id="PRU00284"/>
    </source>
</evidence>
<protein>
    <submittedName>
        <fullName evidence="10">Methyl-accepting chemotaxis protein</fullName>
    </submittedName>
</protein>
<dbReference type="Pfam" id="PF00015">
    <property type="entry name" value="MCPsignal"/>
    <property type="match status" value="1"/>
</dbReference>
<dbReference type="SMART" id="SM00283">
    <property type="entry name" value="MA"/>
    <property type="match status" value="1"/>
</dbReference>
<evidence type="ECO:0000256" key="1">
    <source>
        <dbReference type="ARBA" id="ARBA00004141"/>
    </source>
</evidence>
<keyword evidence="3 8" id="KW-1133">Transmembrane helix</keyword>
<name>A0ABU8EMG2_9GAMM</name>
<evidence type="ECO:0000256" key="2">
    <source>
        <dbReference type="ARBA" id="ARBA00022692"/>
    </source>
</evidence>
<dbReference type="InterPro" id="IPR004089">
    <property type="entry name" value="MCPsignal_dom"/>
</dbReference>
<dbReference type="EMBL" id="JBAWKS010000001">
    <property type="protein sequence ID" value="MEI4548162.1"/>
    <property type="molecule type" value="Genomic_DNA"/>
</dbReference>